<feature type="region of interest" description="Disordered" evidence="1">
    <location>
        <begin position="1"/>
        <end position="22"/>
    </location>
</feature>
<dbReference type="PANTHER" id="PTHR36336">
    <property type="entry name" value="OS09G0560400 PROTEIN"/>
    <property type="match status" value="1"/>
</dbReference>
<sequence length="240" mass="26292">MGNTGRMLEGGPGKSREGAMGSHDSAVVVRRWPAIGVLVLTLSWCSIPTARGEAADGEGGDGSAAEGGVRGCRLLLSVQEAKGNASFRCSPSGLCLPCQYSEKNDDKYRCSETGYRVPLKCVQIKDGTEEASRLRTRRSLLYLQEHASGVQKRLLITISNYKWRKLLAESSKLENEEENYITYRSCVPVDSNEKLSVLGFEVIMLGLLLISGSVVYLRQKRTAFMSGVARMRVSTSSPRF</sequence>
<keyword evidence="2" id="KW-0472">Membrane</keyword>
<dbReference type="EMBL" id="HG996475">
    <property type="protein sequence ID" value="CAG1864359.1"/>
    <property type="molecule type" value="Genomic_DNA"/>
</dbReference>
<reference evidence="3" key="1">
    <citation type="submission" date="2021-03" db="EMBL/GenBank/DDBJ databases">
        <authorList>
            <consortium name="Genoscope - CEA"/>
            <person name="William W."/>
        </authorList>
    </citation>
    <scope>NUCLEOTIDE SEQUENCE</scope>
    <source>
        <strain evidence="3">Doubled-haploid Pahang</strain>
    </source>
</reference>
<protein>
    <submittedName>
        <fullName evidence="3">(wild Malaysian banana) hypothetical protein</fullName>
    </submittedName>
</protein>
<keyword evidence="2" id="KW-1133">Transmembrane helix</keyword>
<accession>A0A8D7FT39</accession>
<evidence type="ECO:0000313" key="3">
    <source>
        <dbReference type="EMBL" id="CAG1864359.1"/>
    </source>
</evidence>
<feature type="transmembrane region" description="Helical" evidence="2">
    <location>
        <begin position="195"/>
        <end position="217"/>
    </location>
</feature>
<organism evidence="3">
    <name type="scientific">Musa acuminata subsp. malaccensis</name>
    <name type="common">Wild banana</name>
    <name type="synonym">Musa malaccensis</name>
    <dbReference type="NCBI Taxonomy" id="214687"/>
    <lineage>
        <taxon>Eukaryota</taxon>
        <taxon>Viridiplantae</taxon>
        <taxon>Streptophyta</taxon>
        <taxon>Embryophyta</taxon>
        <taxon>Tracheophyta</taxon>
        <taxon>Spermatophyta</taxon>
        <taxon>Magnoliopsida</taxon>
        <taxon>Liliopsida</taxon>
        <taxon>Zingiberales</taxon>
        <taxon>Musaceae</taxon>
        <taxon>Musa</taxon>
    </lineage>
</organism>
<proteinExistence type="predicted"/>
<gene>
    <name evidence="3" type="ORF">GSMUA_12690.1</name>
</gene>
<keyword evidence="2" id="KW-0812">Transmembrane</keyword>
<name>A0A8D7FT39_MUSAM</name>
<dbReference type="AlphaFoldDB" id="A0A8D7FT39"/>
<evidence type="ECO:0000256" key="2">
    <source>
        <dbReference type="SAM" id="Phobius"/>
    </source>
</evidence>
<dbReference type="PANTHER" id="PTHR36336:SF1">
    <property type="entry name" value="OS09G0560400 PROTEIN"/>
    <property type="match status" value="1"/>
</dbReference>
<evidence type="ECO:0000256" key="1">
    <source>
        <dbReference type="SAM" id="MobiDB-lite"/>
    </source>
</evidence>